<evidence type="ECO:0008006" key="4">
    <source>
        <dbReference type="Google" id="ProtNLM"/>
    </source>
</evidence>
<name>A0A2N0ZGN4_9BACI</name>
<feature type="transmembrane region" description="Helical" evidence="1">
    <location>
        <begin position="72"/>
        <end position="93"/>
    </location>
</feature>
<protein>
    <recommendedName>
        <fullName evidence="4">DUF4181 domain-containing protein</fullName>
    </recommendedName>
</protein>
<feature type="transmembrane region" description="Helical" evidence="1">
    <location>
        <begin position="44"/>
        <end position="65"/>
    </location>
</feature>
<dbReference type="RefSeq" id="WP_066194752.1">
    <property type="nucleotide sequence ID" value="NZ_CP194732.1"/>
</dbReference>
<proteinExistence type="predicted"/>
<dbReference type="AlphaFoldDB" id="A0A2N0ZGN4"/>
<keyword evidence="1" id="KW-0812">Transmembrane</keyword>
<dbReference type="EMBL" id="PISD01000026">
    <property type="protein sequence ID" value="PKG28675.1"/>
    <property type="molecule type" value="Genomic_DNA"/>
</dbReference>
<keyword evidence="3" id="KW-1185">Reference proteome</keyword>
<comment type="caution">
    <text evidence="2">The sequence shown here is derived from an EMBL/GenBank/DDBJ whole genome shotgun (WGS) entry which is preliminary data.</text>
</comment>
<evidence type="ECO:0000256" key="1">
    <source>
        <dbReference type="SAM" id="Phobius"/>
    </source>
</evidence>
<reference evidence="2 3" key="1">
    <citation type="journal article" date="2010" name="Int. J. Syst. Evol. Microbiol.">
        <title>Bacillus horneckiae sp. nov., isolated from a spacecraft-assembly clean room.</title>
        <authorList>
            <person name="Vaishampayan P."/>
            <person name="Probst A."/>
            <person name="Krishnamurthi S."/>
            <person name="Ghosh S."/>
            <person name="Osman S."/>
            <person name="McDowall A."/>
            <person name="Ruckmani A."/>
            <person name="Mayilraj S."/>
            <person name="Venkateswaran K."/>
        </authorList>
    </citation>
    <scope>NUCLEOTIDE SEQUENCE [LARGE SCALE GENOMIC DNA]</scope>
    <source>
        <strain evidence="3">1PO1SC</strain>
    </source>
</reference>
<gene>
    <name evidence="2" type="ORF">CWS20_12425</name>
</gene>
<accession>A0A2N0ZGN4</accession>
<organism evidence="2 3">
    <name type="scientific">Cytobacillus horneckiae</name>
    <dbReference type="NCBI Taxonomy" id="549687"/>
    <lineage>
        <taxon>Bacteria</taxon>
        <taxon>Bacillati</taxon>
        <taxon>Bacillota</taxon>
        <taxon>Bacilli</taxon>
        <taxon>Bacillales</taxon>
        <taxon>Bacillaceae</taxon>
        <taxon>Cytobacillus</taxon>
    </lineage>
</organism>
<keyword evidence="1" id="KW-0472">Membrane</keyword>
<feature type="transmembrane region" description="Helical" evidence="1">
    <location>
        <begin position="20"/>
        <end position="38"/>
    </location>
</feature>
<evidence type="ECO:0000313" key="3">
    <source>
        <dbReference type="Proteomes" id="UP000233343"/>
    </source>
</evidence>
<keyword evidence="1" id="KW-1133">Transmembrane helix</keyword>
<evidence type="ECO:0000313" key="2">
    <source>
        <dbReference type="EMBL" id="PKG28675.1"/>
    </source>
</evidence>
<dbReference type="Proteomes" id="UP000233343">
    <property type="component" value="Unassembled WGS sequence"/>
</dbReference>
<sequence>MKHEEMEKNHQSASITYRLFNICSWAAVFIFLIVTVLVSNEVLAYYYFWISLLFAVILTGIKNYYDKNYDGLKVLGIAFIMYIFIDIIVRLMAI</sequence>